<feature type="domain" description="PAW" evidence="3">
    <location>
        <begin position="1"/>
        <end position="104"/>
    </location>
</feature>
<evidence type="ECO:0000313" key="5">
    <source>
        <dbReference type="EMBL" id="CAF1526532.1"/>
    </source>
</evidence>
<dbReference type="InterPro" id="IPR008979">
    <property type="entry name" value="Galactose-bd-like_sf"/>
</dbReference>
<evidence type="ECO:0000313" key="4">
    <source>
        <dbReference type="EMBL" id="CAF1238843.1"/>
    </source>
</evidence>
<dbReference type="InterPro" id="IPR006588">
    <property type="entry name" value="Peptide_N_glycanase_PAW_dom"/>
</dbReference>
<accession>A0A815V6L8</accession>
<reference evidence="5" key="1">
    <citation type="submission" date="2021-02" db="EMBL/GenBank/DDBJ databases">
        <authorList>
            <person name="Nowell W R."/>
        </authorList>
    </citation>
    <scope>NUCLEOTIDE SEQUENCE</scope>
</reference>
<evidence type="ECO:0000256" key="2">
    <source>
        <dbReference type="SAM" id="MobiDB-lite"/>
    </source>
</evidence>
<evidence type="ECO:0000259" key="3">
    <source>
        <dbReference type="PROSITE" id="PS51398"/>
    </source>
</evidence>
<feature type="compositionally biased region" description="Basic and acidic residues" evidence="2">
    <location>
        <begin position="26"/>
        <end position="37"/>
    </location>
</feature>
<protein>
    <recommendedName>
        <fullName evidence="3">PAW domain-containing protein</fullName>
    </recommendedName>
</protein>
<dbReference type="OrthoDB" id="409136at2759"/>
<dbReference type="AlphaFoldDB" id="A0A815V6L8"/>
<gene>
    <name evidence="4" type="ORF">BJG266_LOCUS28935</name>
    <name evidence="5" type="ORF">QVE165_LOCUS45181</name>
</gene>
<organism evidence="5 6">
    <name type="scientific">Adineta steineri</name>
    <dbReference type="NCBI Taxonomy" id="433720"/>
    <lineage>
        <taxon>Eukaryota</taxon>
        <taxon>Metazoa</taxon>
        <taxon>Spiralia</taxon>
        <taxon>Gnathifera</taxon>
        <taxon>Rotifera</taxon>
        <taxon>Eurotatoria</taxon>
        <taxon>Bdelloidea</taxon>
        <taxon>Adinetida</taxon>
        <taxon>Adinetidae</taxon>
        <taxon>Adineta</taxon>
    </lineage>
</organism>
<feature type="region of interest" description="Disordered" evidence="2">
    <location>
        <begin position="1"/>
        <end position="37"/>
    </location>
</feature>
<evidence type="ECO:0000313" key="6">
    <source>
        <dbReference type="Proteomes" id="UP000663832"/>
    </source>
</evidence>
<dbReference type="Gene3D" id="2.60.120.1020">
    <property type="entry name" value="Peptide N glycanase, PAW domain"/>
    <property type="match status" value="1"/>
</dbReference>
<feature type="compositionally biased region" description="Basic and acidic residues" evidence="2">
    <location>
        <begin position="1"/>
        <end position="15"/>
    </location>
</feature>
<dbReference type="InterPro" id="IPR038680">
    <property type="entry name" value="PAW_sf"/>
</dbReference>
<proteinExistence type="inferred from homology"/>
<dbReference type="EMBL" id="CAJNOM010000627">
    <property type="protein sequence ID" value="CAF1526532.1"/>
    <property type="molecule type" value="Genomic_DNA"/>
</dbReference>
<comment type="similarity">
    <text evidence="1">Belongs to the transglutaminase-like superfamily. PNGase family.</text>
</comment>
<dbReference type="Proteomes" id="UP000663832">
    <property type="component" value="Unassembled WGS sequence"/>
</dbReference>
<sequence length="104" mass="12530">MLNKEKSTKESELHGKQSGSPAWKLSRGERDQQKQKKDEWIDRLYVCSNIQRKIEKDWKMVYLCREHLHTNGILSWTIQLKPEEEKFYQFHHITIQCPTKAFDP</sequence>
<dbReference type="GO" id="GO:0006516">
    <property type="term" value="P:glycoprotein catabolic process"/>
    <property type="evidence" value="ECO:0007669"/>
    <property type="project" value="InterPro"/>
</dbReference>
<comment type="caution">
    <text evidence="5">The sequence shown here is derived from an EMBL/GenBank/DDBJ whole genome shotgun (WGS) entry which is preliminary data.</text>
</comment>
<name>A0A815V6L8_9BILA</name>
<dbReference type="Proteomes" id="UP000663877">
    <property type="component" value="Unassembled WGS sequence"/>
</dbReference>
<dbReference type="SUPFAM" id="SSF49785">
    <property type="entry name" value="Galactose-binding domain-like"/>
    <property type="match status" value="1"/>
</dbReference>
<dbReference type="Pfam" id="PF04721">
    <property type="entry name" value="PAW"/>
    <property type="match status" value="1"/>
</dbReference>
<dbReference type="PROSITE" id="PS51398">
    <property type="entry name" value="PAW"/>
    <property type="match status" value="1"/>
</dbReference>
<dbReference type="GO" id="GO:0005737">
    <property type="term" value="C:cytoplasm"/>
    <property type="evidence" value="ECO:0007669"/>
    <property type="project" value="InterPro"/>
</dbReference>
<keyword evidence="6" id="KW-1185">Reference proteome</keyword>
<evidence type="ECO:0000256" key="1">
    <source>
        <dbReference type="PROSITE-ProRule" id="PRU00731"/>
    </source>
</evidence>
<dbReference type="EMBL" id="CAJNOI010000313">
    <property type="protein sequence ID" value="CAF1238843.1"/>
    <property type="molecule type" value="Genomic_DNA"/>
</dbReference>